<name>L1NF28_9PORP</name>
<gene>
    <name evidence="1" type="ORF">HMPREF9134_00738</name>
</gene>
<dbReference type="STRING" id="1127696.HMPREF9134_00738"/>
<dbReference type="EMBL" id="AMEQ01000023">
    <property type="protein sequence ID" value="EKY01936.1"/>
    <property type="molecule type" value="Genomic_DNA"/>
</dbReference>
<sequence length="569" mass="64586">MREFYTLALLILKALATSAQNLDLEELTKLKQKKPIKLSGSISASVTYMDRDPHLEQKPFLYQFNGTLNLTAYESLHLPLSFSLNNYGSHFSYPSLPSRLSLHPSYRWAQAHIGDVSMNFSPYTLNGHQFTGVGVELTPKKWKMALMAGRLLRKTTYDISRPHLLPTFDRWGYGIKLRYDGEKYFIGGTLFSASDRANQVTLDTERLGIHPKKNVALSTELGLRLIDGMEFTLEYAISLLTQDIRAPRLANSSFIDKLLGRQSSTATHHALKTSFSYTFLRNTIGLGYERISPNYETLGAYYFTNDYENLTLNYAHPFFSDRLQLALSAGIQRDGLTRSTPQLSRRVVSSLNLTFTPNDRLNATLSTSTFQNYRNLKSNFDYINAQGPYDGLDTLDFTQINNNIDLYIAWTAHRTEQRTDLLSFTTSYQATSDHRGGELLQNQLSRFINTQLTYSLDFLPLNLSATLGLSFSNSYLLQRGTYTYGPNLSTSWRTFKKALRLSLSVSMSHTTEDSHTLADIYNTRFAASYTFLKRHSLNASCGLQHRLSRATEFRNQATTTAGLSYVFSF</sequence>
<dbReference type="HOGENOM" id="CLU_018236_0_0_10"/>
<comment type="caution">
    <text evidence="1">The sequence shown here is derived from an EMBL/GenBank/DDBJ whole genome shotgun (WGS) entry which is preliminary data.</text>
</comment>
<dbReference type="AlphaFoldDB" id="L1NF28"/>
<accession>L1NF28</accession>
<dbReference type="Proteomes" id="UP000010408">
    <property type="component" value="Unassembled WGS sequence"/>
</dbReference>
<protein>
    <recommendedName>
        <fullName evidence="3">Outer membrane protein beta-barrel domain-containing protein</fullName>
    </recommendedName>
</protein>
<dbReference type="eggNOG" id="COG3188">
    <property type="taxonomic scope" value="Bacteria"/>
</dbReference>
<dbReference type="PATRIC" id="fig|1127696.3.peg.660"/>
<proteinExistence type="predicted"/>
<dbReference type="RefSeq" id="WP_005468967.1">
    <property type="nucleotide sequence ID" value="NZ_KB291045.1"/>
</dbReference>
<evidence type="ECO:0000313" key="1">
    <source>
        <dbReference type="EMBL" id="EKY01936.1"/>
    </source>
</evidence>
<evidence type="ECO:0008006" key="3">
    <source>
        <dbReference type="Google" id="ProtNLM"/>
    </source>
</evidence>
<reference evidence="1 2" key="1">
    <citation type="submission" date="2012-05" db="EMBL/GenBank/DDBJ databases">
        <authorList>
            <person name="Weinstock G."/>
            <person name="Sodergren E."/>
            <person name="Lobos E.A."/>
            <person name="Fulton L."/>
            <person name="Fulton R."/>
            <person name="Courtney L."/>
            <person name="Fronick C."/>
            <person name="O'Laughlin M."/>
            <person name="Godfrey J."/>
            <person name="Wilson R.M."/>
            <person name="Miner T."/>
            <person name="Farmer C."/>
            <person name="Delehaunty K."/>
            <person name="Cordes M."/>
            <person name="Minx P."/>
            <person name="Tomlinson C."/>
            <person name="Chen J."/>
            <person name="Wollam A."/>
            <person name="Pepin K.H."/>
            <person name="Bhonagiri V."/>
            <person name="Zhang X."/>
            <person name="Suruliraj S."/>
            <person name="Warren W."/>
            <person name="Mitreva M."/>
            <person name="Mardis E.R."/>
            <person name="Wilson R.K."/>
        </authorList>
    </citation>
    <scope>NUCLEOTIDE SEQUENCE [LARGE SCALE GENOMIC DNA]</scope>
    <source>
        <strain evidence="1 2">F0037</strain>
    </source>
</reference>
<organism evidence="1 2">
    <name type="scientific">Porphyromonas catoniae F0037</name>
    <dbReference type="NCBI Taxonomy" id="1127696"/>
    <lineage>
        <taxon>Bacteria</taxon>
        <taxon>Pseudomonadati</taxon>
        <taxon>Bacteroidota</taxon>
        <taxon>Bacteroidia</taxon>
        <taxon>Bacteroidales</taxon>
        <taxon>Porphyromonadaceae</taxon>
        <taxon>Porphyromonas</taxon>
    </lineage>
</organism>
<evidence type="ECO:0000313" key="2">
    <source>
        <dbReference type="Proteomes" id="UP000010408"/>
    </source>
</evidence>
<dbReference type="SUPFAM" id="SSF56935">
    <property type="entry name" value="Porins"/>
    <property type="match status" value="1"/>
</dbReference>